<dbReference type="SUPFAM" id="SSF54106">
    <property type="entry name" value="LysM domain"/>
    <property type="match status" value="2"/>
</dbReference>
<feature type="domain" description="LysM" evidence="5">
    <location>
        <begin position="114"/>
        <end position="160"/>
    </location>
</feature>
<dbReference type="EMBL" id="DF977479">
    <property type="protein sequence ID" value="GAP89060.1"/>
    <property type="molecule type" value="Genomic_DNA"/>
</dbReference>
<dbReference type="Proteomes" id="UP000054516">
    <property type="component" value="Unassembled WGS sequence"/>
</dbReference>
<dbReference type="SMART" id="SM00257">
    <property type="entry name" value="LysM"/>
    <property type="match status" value="2"/>
</dbReference>
<evidence type="ECO:0000256" key="3">
    <source>
        <dbReference type="ARBA" id="ARBA00044955"/>
    </source>
</evidence>
<dbReference type="InterPro" id="IPR052210">
    <property type="entry name" value="LysM1-like"/>
</dbReference>
<dbReference type="OMA" id="MTSNCDS"/>
<dbReference type="CDD" id="cd00118">
    <property type="entry name" value="LysM"/>
    <property type="match status" value="2"/>
</dbReference>
<evidence type="ECO:0000313" key="6">
    <source>
        <dbReference type="EMBL" id="GAP89060.1"/>
    </source>
</evidence>
<dbReference type="Gene3D" id="3.10.350.10">
    <property type="entry name" value="LysM domain"/>
    <property type="match status" value="2"/>
</dbReference>
<feature type="signal peptide" evidence="4">
    <location>
        <begin position="1"/>
        <end position="18"/>
    </location>
</feature>
<evidence type="ECO:0000256" key="2">
    <source>
        <dbReference type="ARBA" id="ARBA00023026"/>
    </source>
</evidence>
<organism evidence="6">
    <name type="scientific">Rosellinia necatrix</name>
    <name type="common">White root-rot fungus</name>
    <dbReference type="NCBI Taxonomy" id="77044"/>
    <lineage>
        <taxon>Eukaryota</taxon>
        <taxon>Fungi</taxon>
        <taxon>Dikarya</taxon>
        <taxon>Ascomycota</taxon>
        <taxon>Pezizomycotina</taxon>
        <taxon>Sordariomycetes</taxon>
        <taxon>Xylariomycetidae</taxon>
        <taxon>Xylariales</taxon>
        <taxon>Xylariaceae</taxon>
        <taxon>Rosellinia</taxon>
    </lineage>
</organism>
<gene>
    <name evidence="6" type="ORF">SAMD00023353_3401490</name>
</gene>
<sequence>MLAHVFLPIVAFVAQAFAAPTATTGFELVARQGYIENCTATYTVRSGDNCNLIRDHYGDVYTLAQFYSWNPQVNSFCSNLFPGQVVCVGVGSPPGTPSTCPVPVRPGLASNCNSCYKVVEGDSCYGVFSGHNISLAQFLAWNPDLNSACTNLLIGYNYCVGVASIV</sequence>
<dbReference type="GO" id="GO:0008061">
    <property type="term" value="F:chitin binding"/>
    <property type="evidence" value="ECO:0007669"/>
    <property type="project" value="UniProtKB-KW"/>
</dbReference>
<reference evidence="6" key="1">
    <citation type="submission" date="2016-03" db="EMBL/GenBank/DDBJ databases">
        <title>Draft genome sequence of Rosellinia necatrix.</title>
        <authorList>
            <person name="Kanematsu S."/>
        </authorList>
    </citation>
    <scope>NUCLEOTIDE SEQUENCE [LARGE SCALE GENOMIC DNA]</scope>
    <source>
        <strain evidence="6">W97</strain>
    </source>
</reference>
<keyword evidence="7" id="KW-1185">Reference proteome</keyword>
<dbReference type="OrthoDB" id="2281372at2759"/>
<dbReference type="InterPro" id="IPR018392">
    <property type="entry name" value="LysM"/>
</dbReference>
<evidence type="ECO:0000256" key="1">
    <source>
        <dbReference type="ARBA" id="ARBA00022669"/>
    </source>
</evidence>
<evidence type="ECO:0000259" key="5">
    <source>
        <dbReference type="PROSITE" id="PS51782"/>
    </source>
</evidence>
<dbReference type="AlphaFoldDB" id="A0A1W2TL92"/>
<accession>A0A1W2TL92</accession>
<dbReference type="PROSITE" id="PS51782">
    <property type="entry name" value="LYSM"/>
    <property type="match status" value="2"/>
</dbReference>
<keyword evidence="4" id="KW-0732">Signal</keyword>
<dbReference type="STRING" id="77044.A0A1W2TL92"/>
<feature type="domain" description="LysM" evidence="5">
    <location>
        <begin position="40"/>
        <end position="88"/>
    </location>
</feature>
<evidence type="ECO:0000256" key="4">
    <source>
        <dbReference type="SAM" id="SignalP"/>
    </source>
</evidence>
<feature type="chain" id="PRO_5010725341" description="LysM domain-containing protein" evidence="4">
    <location>
        <begin position="19"/>
        <end position="166"/>
    </location>
</feature>
<name>A0A1W2TL92_ROSNE</name>
<evidence type="ECO:0000313" key="7">
    <source>
        <dbReference type="Proteomes" id="UP000054516"/>
    </source>
</evidence>
<dbReference type="Pfam" id="PF01476">
    <property type="entry name" value="LysM"/>
    <property type="match status" value="2"/>
</dbReference>
<dbReference type="PANTHER" id="PTHR34997">
    <property type="entry name" value="AM15"/>
    <property type="match status" value="1"/>
</dbReference>
<comment type="similarity">
    <text evidence="3">Belongs to the secreted LysM effector family.</text>
</comment>
<protein>
    <recommendedName>
        <fullName evidence="5">LysM domain-containing protein</fullName>
    </recommendedName>
</protein>
<dbReference type="InterPro" id="IPR036779">
    <property type="entry name" value="LysM_dom_sf"/>
</dbReference>
<proteinExistence type="inferred from homology"/>
<keyword evidence="2" id="KW-0843">Virulence</keyword>
<keyword evidence="1" id="KW-0147">Chitin-binding</keyword>
<dbReference type="PANTHER" id="PTHR34997:SF1">
    <property type="entry name" value="PEPTIDOGLYCAN-BINDING LYSIN DOMAIN"/>
    <property type="match status" value="1"/>
</dbReference>